<protein>
    <submittedName>
        <fullName evidence="1">Uncharacterized protein</fullName>
    </submittedName>
</protein>
<organism evidence="1 2">
    <name type="scientific">Peptoniphilus lacrimalis</name>
    <dbReference type="NCBI Taxonomy" id="33031"/>
    <lineage>
        <taxon>Bacteria</taxon>
        <taxon>Bacillati</taxon>
        <taxon>Bacillota</taxon>
        <taxon>Tissierellia</taxon>
        <taxon>Tissierellales</taxon>
        <taxon>Peptoniphilaceae</taxon>
        <taxon>Peptoniphilus</taxon>
    </lineage>
</organism>
<sequence length="167" mass="19662">MKRLKSIFFVVLSFLIVATTTIPIYAFEKDIVIDNSKIKDETVLRNNRYYYITEKDYPKTYYKELSSSDPSLSNTIQIFLDIIISKAYWSAGVFATIMNIGNSIYNFNMDGELKVTTVEHNVYRVDRLTSEKIYIHDKSYQTILLELFRRTSSGLEYVRSYSHTIYY</sequence>
<gene>
    <name evidence="1" type="ORF">NCTC13149_00137</name>
</gene>
<dbReference type="AlphaFoldDB" id="A0A379C446"/>
<accession>A0A379C446</accession>
<name>A0A379C446_9FIRM</name>
<dbReference type="STRING" id="1122949.GCA_000378725_00208"/>
<dbReference type="Proteomes" id="UP000255517">
    <property type="component" value="Unassembled WGS sequence"/>
</dbReference>
<proteinExistence type="predicted"/>
<dbReference type="OrthoDB" id="9995259at2"/>
<reference evidence="1 2" key="1">
    <citation type="submission" date="2018-06" db="EMBL/GenBank/DDBJ databases">
        <authorList>
            <consortium name="Pathogen Informatics"/>
            <person name="Doyle S."/>
        </authorList>
    </citation>
    <scope>NUCLEOTIDE SEQUENCE [LARGE SCALE GENOMIC DNA]</scope>
    <source>
        <strain evidence="1 2">NCTC13149</strain>
    </source>
</reference>
<dbReference type="EMBL" id="UGSZ01000001">
    <property type="protein sequence ID" value="SUB56367.1"/>
    <property type="molecule type" value="Genomic_DNA"/>
</dbReference>
<evidence type="ECO:0000313" key="2">
    <source>
        <dbReference type="Proteomes" id="UP000255517"/>
    </source>
</evidence>
<evidence type="ECO:0000313" key="1">
    <source>
        <dbReference type="EMBL" id="SUB56367.1"/>
    </source>
</evidence>
<dbReference type="RefSeq" id="WP_019034253.1">
    <property type="nucleotide sequence ID" value="NZ_UGSZ01000001.1"/>
</dbReference>